<dbReference type="HOGENOM" id="CLU_3341391_0_0_4"/>
<evidence type="ECO:0000313" key="3">
    <source>
        <dbReference type="Proteomes" id="UP000006738"/>
    </source>
</evidence>
<sequence>MVTVPLSDSLVLSYKGKTTGGAIRRRRAARPERPRRP</sequence>
<dbReference type="EMBL" id="CP000573">
    <property type="protein sequence ID" value="ABN93734.1"/>
    <property type="molecule type" value="Genomic_DNA"/>
</dbReference>
<reference evidence="3" key="1">
    <citation type="submission" date="2007-02" db="EMBL/GenBank/DDBJ databases">
        <authorList>
            <person name="DeShazer D."/>
            <person name="Woods D.E."/>
            <person name="Nierman W.C."/>
        </authorList>
    </citation>
    <scope>NUCLEOTIDE SEQUENCE [LARGE SCALE GENOMIC DNA]</scope>
    <source>
        <strain evidence="3">1106a</strain>
    </source>
</reference>
<evidence type="ECO:0000256" key="1">
    <source>
        <dbReference type="SAM" id="MobiDB-lite"/>
    </source>
</evidence>
<name>A3P7I4_BURP0</name>
<dbReference type="Proteomes" id="UP000006738">
    <property type="component" value="Chromosome II"/>
</dbReference>
<protein>
    <submittedName>
        <fullName evidence="2">Uncharacterized protein</fullName>
    </submittedName>
</protein>
<evidence type="ECO:0000313" key="2">
    <source>
        <dbReference type="EMBL" id="ABN93734.1"/>
    </source>
</evidence>
<dbReference type="AlphaFoldDB" id="A3P7I4"/>
<feature type="region of interest" description="Disordered" evidence="1">
    <location>
        <begin position="16"/>
        <end position="37"/>
    </location>
</feature>
<dbReference type="KEGG" id="bpl:BURPS1106A_A2261"/>
<accession>A3P7I4</accession>
<gene>
    <name evidence="2" type="ordered locus">BURPS1106A_A2261</name>
</gene>
<organism evidence="2 3">
    <name type="scientific">Burkholderia pseudomallei (strain 1106a)</name>
    <dbReference type="NCBI Taxonomy" id="357348"/>
    <lineage>
        <taxon>Bacteria</taxon>
        <taxon>Pseudomonadati</taxon>
        <taxon>Pseudomonadota</taxon>
        <taxon>Betaproteobacteria</taxon>
        <taxon>Burkholderiales</taxon>
        <taxon>Burkholderiaceae</taxon>
        <taxon>Burkholderia</taxon>
        <taxon>pseudomallei group</taxon>
    </lineage>
</organism>
<proteinExistence type="predicted"/>